<comment type="subcellular location">
    <subcellularLocation>
        <location evidence="1">Cytoplasm</location>
        <location evidence="1">Cytoskeleton</location>
        <location evidence="1">Spindle</location>
    </subcellularLocation>
</comment>
<dbReference type="PROSITE" id="PS50067">
    <property type="entry name" value="KINESIN_MOTOR_2"/>
    <property type="match status" value="1"/>
</dbReference>
<feature type="coiled-coil region" evidence="13">
    <location>
        <begin position="1030"/>
        <end position="1061"/>
    </location>
</feature>
<evidence type="ECO:0000256" key="3">
    <source>
        <dbReference type="ARBA" id="ARBA00022701"/>
    </source>
</evidence>
<feature type="compositionally biased region" description="Basic and acidic residues" evidence="14">
    <location>
        <begin position="1561"/>
        <end position="1574"/>
    </location>
</feature>
<feature type="compositionally biased region" description="Low complexity" evidence="14">
    <location>
        <begin position="1319"/>
        <end position="1337"/>
    </location>
</feature>
<feature type="region of interest" description="Disordered" evidence="14">
    <location>
        <begin position="1256"/>
        <end position="1367"/>
    </location>
</feature>
<keyword evidence="4 12" id="KW-0547">Nucleotide-binding</keyword>
<feature type="compositionally biased region" description="Polar residues" evidence="14">
    <location>
        <begin position="1420"/>
        <end position="1440"/>
    </location>
</feature>
<dbReference type="GO" id="GO:0003777">
    <property type="term" value="F:microtubule motor activity"/>
    <property type="evidence" value="ECO:0007669"/>
    <property type="project" value="InterPro"/>
</dbReference>
<keyword evidence="7 12" id="KW-0505">Motor protein</keyword>
<organism evidence="16 17">
    <name type="scientific">Pycnococcus provasolii</name>
    <dbReference type="NCBI Taxonomy" id="41880"/>
    <lineage>
        <taxon>Eukaryota</taxon>
        <taxon>Viridiplantae</taxon>
        <taxon>Chlorophyta</taxon>
        <taxon>Pseudoscourfieldiophyceae</taxon>
        <taxon>Pseudoscourfieldiales</taxon>
        <taxon>Pycnococcaceae</taxon>
        <taxon>Pycnococcus</taxon>
    </lineage>
</organism>
<evidence type="ECO:0000256" key="7">
    <source>
        <dbReference type="ARBA" id="ARBA00023175"/>
    </source>
</evidence>
<feature type="compositionally biased region" description="Low complexity" evidence="14">
    <location>
        <begin position="1491"/>
        <end position="1506"/>
    </location>
</feature>
<evidence type="ECO:0000256" key="10">
    <source>
        <dbReference type="ARBA" id="ARBA00034704"/>
    </source>
</evidence>
<evidence type="ECO:0000256" key="8">
    <source>
        <dbReference type="ARBA" id="ARBA00023212"/>
    </source>
</evidence>
<evidence type="ECO:0000256" key="14">
    <source>
        <dbReference type="SAM" id="MobiDB-lite"/>
    </source>
</evidence>
<feature type="compositionally biased region" description="Low complexity" evidence="14">
    <location>
        <begin position="1536"/>
        <end position="1550"/>
    </location>
</feature>
<keyword evidence="5 12" id="KW-0067">ATP-binding</keyword>
<dbReference type="GO" id="GO:0008017">
    <property type="term" value="F:microtubule binding"/>
    <property type="evidence" value="ECO:0007669"/>
    <property type="project" value="InterPro"/>
</dbReference>
<reference evidence="16" key="1">
    <citation type="submission" date="2020-10" db="EMBL/GenBank/DDBJ databases">
        <title>Unveiling of a novel bifunctional photoreceptor, Dualchrome1, isolated from a cosmopolitan green alga.</title>
        <authorList>
            <person name="Suzuki S."/>
            <person name="Kawachi M."/>
        </authorList>
    </citation>
    <scope>NUCLEOTIDE SEQUENCE</scope>
    <source>
        <strain evidence="16">NIES 2893</strain>
    </source>
</reference>
<dbReference type="GO" id="GO:0005874">
    <property type="term" value="C:microtubule"/>
    <property type="evidence" value="ECO:0007669"/>
    <property type="project" value="UniProtKB-KW"/>
</dbReference>
<dbReference type="OrthoDB" id="3176171at2759"/>
<dbReference type="InterPro" id="IPR044986">
    <property type="entry name" value="KIF15/KIN-12"/>
</dbReference>
<evidence type="ECO:0000256" key="2">
    <source>
        <dbReference type="ARBA" id="ARBA00022490"/>
    </source>
</evidence>
<dbReference type="PANTHER" id="PTHR37739">
    <property type="entry name" value="KINESIN-LIKE PROTEIN KIN-12D"/>
    <property type="match status" value="1"/>
</dbReference>
<protein>
    <recommendedName>
        <fullName evidence="15">Kinesin motor domain-containing protein</fullName>
    </recommendedName>
</protein>
<keyword evidence="2" id="KW-0963">Cytoplasm</keyword>
<evidence type="ECO:0000259" key="15">
    <source>
        <dbReference type="PROSITE" id="PS50067"/>
    </source>
</evidence>
<dbReference type="InterPro" id="IPR027417">
    <property type="entry name" value="P-loop_NTPase"/>
</dbReference>
<keyword evidence="8" id="KW-0206">Cytoskeleton</keyword>
<comment type="similarity">
    <text evidence="9">Belongs to the TRAFAC class myosin-kinesin ATPase superfamily. Kinesin family. KIN-12 subfamily.</text>
</comment>
<proteinExistence type="inferred from homology"/>
<name>A0A830HYG0_9CHLO</name>
<dbReference type="EMBL" id="BNJQ01000031">
    <property type="protein sequence ID" value="GHP10860.1"/>
    <property type="molecule type" value="Genomic_DNA"/>
</dbReference>
<evidence type="ECO:0000256" key="13">
    <source>
        <dbReference type="SAM" id="Coils"/>
    </source>
</evidence>
<dbReference type="GO" id="GO:0007010">
    <property type="term" value="P:cytoskeleton organization"/>
    <property type="evidence" value="ECO:0007669"/>
    <property type="project" value="UniProtKB-ARBA"/>
</dbReference>
<evidence type="ECO:0000256" key="12">
    <source>
        <dbReference type="PROSITE-ProRule" id="PRU00283"/>
    </source>
</evidence>
<dbReference type="InterPro" id="IPR001752">
    <property type="entry name" value="Kinesin_motor_dom"/>
</dbReference>
<dbReference type="Gene3D" id="3.40.850.10">
    <property type="entry name" value="Kinesin motor domain"/>
    <property type="match status" value="1"/>
</dbReference>
<dbReference type="Proteomes" id="UP000660262">
    <property type="component" value="Unassembled WGS sequence"/>
</dbReference>
<evidence type="ECO:0000256" key="9">
    <source>
        <dbReference type="ARBA" id="ARBA00034488"/>
    </source>
</evidence>
<dbReference type="CDD" id="cd00106">
    <property type="entry name" value="KISc"/>
    <property type="match status" value="1"/>
</dbReference>
<dbReference type="GO" id="GO:0005819">
    <property type="term" value="C:spindle"/>
    <property type="evidence" value="ECO:0007669"/>
    <property type="project" value="UniProtKB-SubCell"/>
</dbReference>
<dbReference type="GO" id="GO:0005524">
    <property type="term" value="F:ATP binding"/>
    <property type="evidence" value="ECO:0007669"/>
    <property type="project" value="UniProtKB-UniRule"/>
</dbReference>
<gene>
    <name evidence="16" type="ORF">PPROV_000959100</name>
</gene>
<dbReference type="SMART" id="SM00129">
    <property type="entry name" value="KISc"/>
    <property type="match status" value="1"/>
</dbReference>
<dbReference type="FunFam" id="3.40.850.10:FF:000019">
    <property type="entry name" value="Kinesin-like protein KIN-5D"/>
    <property type="match status" value="1"/>
</dbReference>
<evidence type="ECO:0000313" key="17">
    <source>
        <dbReference type="Proteomes" id="UP000660262"/>
    </source>
</evidence>
<feature type="region of interest" description="Disordered" evidence="14">
    <location>
        <begin position="1385"/>
        <end position="1664"/>
    </location>
</feature>
<keyword evidence="17" id="KW-1185">Reference proteome</keyword>
<evidence type="ECO:0000256" key="4">
    <source>
        <dbReference type="ARBA" id="ARBA00022741"/>
    </source>
</evidence>
<keyword evidence="3" id="KW-0493">Microtubule</keyword>
<comment type="caution">
    <text evidence="16">The sequence shown here is derived from an EMBL/GenBank/DDBJ whole genome shotgun (WGS) entry which is preliminary data.</text>
</comment>
<dbReference type="Pfam" id="PF00225">
    <property type="entry name" value="Kinesin"/>
    <property type="match status" value="1"/>
</dbReference>
<feature type="compositionally biased region" description="Low complexity" evidence="14">
    <location>
        <begin position="1"/>
        <end position="21"/>
    </location>
</feature>
<feature type="binding site" evidence="12">
    <location>
        <begin position="115"/>
        <end position="122"/>
    </location>
    <ligand>
        <name>ATP</name>
        <dbReference type="ChEBI" id="CHEBI:30616"/>
    </ligand>
</feature>
<accession>A0A830HYG0</accession>
<keyword evidence="6 13" id="KW-0175">Coiled coil</keyword>
<evidence type="ECO:0000256" key="6">
    <source>
        <dbReference type="ARBA" id="ARBA00023054"/>
    </source>
</evidence>
<feature type="compositionally biased region" description="Basic and acidic residues" evidence="14">
    <location>
        <begin position="1267"/>
        <end position="1283"/>
    </location>
</feature>
<evidence type="ECO:0000256" key="1">
    <source>
        <dbReference type="ARBA" id="ARBA00004186"/>
    </source>
</evidence>
<dbReference type="PRINTS" id="PR00380">
    <property type="entry name" value="KINESINHEAVY"/>
</dbReference>
<feature type="compositionally biased region" description="Basic and acidic residues" evidence="14">
    <location>
        <begin position="1406"/>
        <end position="1418"/>
    </location>
</feature>
<dbReference type="InterPro" id="IPR036961">
    <property type="entry name" value="Kinesin_motor_dom_sf"/>
</dbReference>
<sequence>MSSSQSGSQAHADASSSQSQAPGDNIRVHIRVRPPSEREVSSLITQYKKSITTTETSISISSSQHQQQSQAARTAFNFDSVRDEHVDQASIFESIGRPITDSFLEGYHACVLAYGQTGAGKTYTMQGADVDSYDDAHSSADTGLIPRVLKYVFGSVSENNAKQIKSSNFRCTFFEIYNEQVYDLLADDGALPLVVREGSKASVFAEGAVEECVGSAAETYEVYRRGLCNRRVSSTAMNRESSRSHSVFVLYADVVRVDEATGVEKRTSSALRLVDLAGSERQSATQTDGQRLKEASSINRSLSALGNVIKALVDRSEGKERHVPYRDSKLTFLLRDCLGGQAKCSMIANISPAAASADETLSTLKFAQRAKLVKNSAAINEVASGSSPAELHDEIKRLRAQLENAHKNSANGDGKAGGALDSHPIQVIPHAESRLEALQHLYASLQAAHSRAESDAISALSDCESRLNSQREVAGRLDKTVQSQKMVLRLRENTIKSLQSAADGNTSQSDAALDRATSEAAEIELLRRQVECHPDVVRHQIRVAELEETLNKANTDKGGKYATLAEQHDALKNESIGLRTAFADAVSDRQSIASTLRDVTTERDALAEAKAKSDAMAAHATQAAAEAHTQVYEMKVQVEEANVACDVAKEKQTIAENERNELSVLLAKETESKAKLQIAFEEQSKISEDMFEQLSIVTEKHDTLNAAHTVLSLEAQELRTEGDSLRACLSSEMTTFAISRLVTAEREARVADEHAIAMSELQASKEEALATAQDEKVSALEQAEADKLSALEQAETEKVSALEQAAADKASALDEAAADKASALEQAEADKLSALEQAETEKVSALEQAAADKASALDEVAADKASALEQAEADKVSALEQAETEKVSALEQAAADKASALDEVAADKASALEQAEADKVSALEQAETEKVSALEQAAADKASALDEAAADKASALEQAEADKAASLELAAKDMMSALEQAEIEKTEALKHAEADKASALEHAAAEKDQELADAISTKDAEMGRALEDAAADKEAALNEASVNLERAIEELTAAKDADKAEAVATAEAAKDAEIAAIEEKKGAEIKAAVMAEVEKTSQAQEQANAAQAALEAARADAAAEKEVYEQQKRESEDAARASLDEQREILTKAHKEEMKETTAEHKAAMKEAAAEHKAAIKEAAAEHKAAIKEKEQQMASALEEKESAVAALRDEVDEARREALEHSAALAEAQTATNQATKNLKEANKALKQLETAKAKELEEAEAALKSAKEAEKKASSESESVRAELAGVQDELASQRVQLTKAQDAETVAMEEMEALREQLSQAQQQQEEATSLASAVSSAKEEMEALREQLSGAKEALASTESSAKEEMEALRVQLAKSKEALMAADAAHEEEKRSMLRNSARAAADEKARFEKDLAASKTSSSSEDNSLVATLKQQLAESRKEADDLRSVRDALRGSLKAATSRRMSESHEPMSPAFGHTTKAPSSAMPKTPLTSSKGSSPPSSARKTPIATKTPARTPIATKTPRPMSAFAKTPLSRPPTSSAAPSSVFKQPAVRVGDTSKRPAAEVESARRALVSITNAEDDSNSNKAPAATNAKKSAPVVAASPRIKTRAQRAAAASTKPPESPSVKDRIAAWQKKHGTSSETADVTDETPPPKALGRPVRVNGRLTRASMMGSAK</sequence>
<feature type="region of interest" description="Disordered" evidence="14">
    <location>
        <begin position="1"/>
        <end position="27"/>
    </location>
</feature>
<feature type="compositionally biased region" description="Basic and acidic residues" evidence="14">
    <location>
        <begin position="1441"/>
        <end position="1456"/>
    </location>
</feature>
<dbReference type="SUPFAM" id="SSF52540">
    <property type="entry name" value="P-loop containing nucleoside triphosphate hydrolases"/>
    <property type="match status" value="1"/>
</dbReference>
<evidence type="ECO:0000313" key="16">
    <source>
        <dbReference type="EMBL" id="GHP10860.1"/>
    </source>
</evidence>
<dbReference type="PANTHER" id="PTHR37739:SF8">
    <property type="entry name" value="KINESIN-LIKE PROTEIN KIN-12D"/>
    <property type="match status" value="1"/>
</dbReference>
<comment type="function">
    <text evidence="11">Responsible for microtubule translocation. May be important for the organization of phragmoplast-specific arrays of microtubules. Plays an essential role in stabilizing the mitotic spindle. Required during mitotic cytokinesis.</text>
</comment>
<evidence type="ECO:0000256" key="11">
    <source>
        <dbReference type="ARBA" id="ARBA00046159"/>
    </source>
</evidence>
<dbReference type="GO" id="GO:0007018">
    <property type="term" value="P:microtubule-based movement"/>
    <property type="evidence" value="ECO:0007669"/>
    <property type="project" value="InterPro"/>
</dbReference>
<comment type="similarity">
    <text evidence="10">Belongs to the TRAFAC class myosin-kinesin ATPase superfamily. Kinesin family. KIN-5/BimC subfamily.</text>
</comment>
<feature type="domain" description="Kinesin motor" evidence="15">
    <location>
        <begin position="25"/>
        <end position="373"/>
    </location>
</feature>
<evidence type="ECO:0000256" key="5">
    <source>
        <dbReference type="ARBA" id="ARBA00022840"/>
    </source>
</evidence>